<dbReference type="InterPro" id="IPR032675">
    <property type="entry name" value="LRR_dom_sf"/>
</dbReference>
<dbReference type="GO" id="GO:0043531">
    <property type="term" value="F:ADP binding"/>
    <property type="evidence" value="ECO:0007669"/>
    <property type="project" value="InterPro"/>
</dbReference>
<evidence type="ECO:0000313" key="10">
    <source>
        <dbReference type="EMBL" id="GKV04445.1"/>
    </source>
</evidence>
<feature type="domain" description="R13L1/DRL21-like LRR repeat region" evidence="9">
    <location>
        <begin position="690"/>
        <end position="821"/>
    </location>
</feature>
<dbReference type="Gene3D" id="3.20.20.70">
    <property type="entry name" value="Aldolase class I"/>
    <property type="match status" value="1"/>
</dbReference>
<protein>
    <submittedName>
        <fullName evidence="10">Uncharacterized protein</fullName>
    </submittedName>
</protein>
<proteinExistence type="predicted"/>
<dbReference type="GO" id="GO:0051707">
    <property type="term" value="P:response to other organism"/>
    <property type="evidence" value="ECO:0007669"/>
    <property type="project" value="UniProtKB-ARBA"/>
</dbReference>
<dbReference type="SUPFAM" id="SSF52058">
    <property type="entry name" value="L domain-like"/>
    <property type="match status" value="2"/>
</dbReference>
<dbReference type="GO" id="GO:0005524">
    <property type="term" value="F:ATP binding"/>
    <property type="evidence" value="ECO:0007669"/>
    <property type="project" value="UniProtKB-KW"/>
</dbReference>
<dbReference type="InterPro" id="IPR056789">
    <property type="entry name" value="LRR_R13L1-DRL21"/>
</dbReference>
<dbReference type="Gene3D" id="1.10.10.10">
    <property type="entry name" value="Winged helix-like DNA-binding domain superfamily/Winged helix DNA-binding domain"/>
    <property type="match status" value="1"/>
</dbReference>
<evidence type="ECO:0000313" key="11">
    <source>
        <dbReference type="Proteomes" id="UP001054252"/>
    </source>
</evidence>
<dbReference type="Pfam" id="PF00931">
    <property type="entry name" value="NB-ARC"/>
    <property type="match status" value="1"/>
</dbReference>
<sequence>MILDFVTNFILPPIIEALGSESISRAYRWWTASDSSDHEAQLTNLRNSLKMIQSMINDAERKQGEKSDDPVRLWLQDLQRLAYDVEDVLDECDYEHLRCCVETRGEKKRKRSTITSDIVDKIKDINVRFDELKERARLLNLVSREFHPTTMQLTKTDSLLGDSKVSGREDDVLRILDMLDDLREKGYLISGVSIVGMGGLGKTTVAKLIYKKAQEEKRYDLVAWVCVFEDFNEETILRELYEHFKACPHPSSINVLVEDLAKELEKKIFLLVLDDVWNKDYSKWNAFSDRLSRLLKTTRNSIVVTTRDEEVAFGMMKMNLMLNSMQIYKMRKLSSHECWSIIEEKVLRLSGKQSISSDLKDIGVEIAKKCGGLPLIAIVIGGALSREVQTSMWKAIRDNNAWNLDSEEGKWILSVLKISFDHLLPPLKKCFSFCSLFPKDFIIEKDDLVQLWMAQGFLHQPNESSMTMEEIGDAYFNYLLSKSLFQDVKMDAHGDIKSCKMHDVVHDLALTVAKDETLIVKAGCKIDENATILHLRVKHDGSGVLDIPTAILGRLRSLFIEERVEVFNHVASDLKSLRSLKLMGSLKLRTPKTEELYPALGELKHLRYLHISDSKIKALPGSLSMLYHLQTFRLAWYLSALQMPDNMSNLVNLRHIYFYNDKHVPKGIGHLTSLQTLPLFFVGKEKGCGIEELRGLSQLSGELKIGNLQQVGSKSEATKAGLKEKTRLHNLKLGWNRWEGDQSNHEEVLEGFQPHSNLKGLFIGYYNGKSFPKWMMRGVNNSSATFLSNNLVELNLESWDNCEHIPSLGLLPSLKYLRIYRFKNVKRMGHKFDTTRSNSPGGVEPIKLFPALRRLTLGYMKTLEEWVEVDDDDIAVGSKVEIVFPSLEILEIYSCPQLEIWRIGGFSSHHKLSSLEISGCDNLIAIPDMDELSSLETFRILNCGALTYLPSGLGSSISLQDLCISHCINLRSVPEGCLRYITRLKKLEMGPFCEELELFPGLSYIHQLNSSLEDLALYGWDKVKSLPDQLQHLIALKKLTLDGFKGVEAFPEGLGNLASLQQLFISDCGNLKHLFPLQALRSLHSLSIGPFFSELEEIPTLSCTHHLHASLKYLGLQGWDKVKFLPDQLQHFTCLQKLCLENFNRVEVLPDWLGNLSSLRQLHITNCGNLMSMPSVEAMQRLTNLRYLEIVGCPKLKERCTKYSRAEWSKISHILQINIDGQEPWTVAVGEEECNDVQEMLRRLISALSALFFSAEKNMLGTSVNGGREGRPIGVYELAEAVKELGAGEILLNCIDCDGIEPPHSS</sequence>
<keyword evidence="3" id="KW-0547">Nucleotide-binding</keyword>
<dbReference type="Gene3D" id="1.20.5.4130">
    <property type="match status" value="1"/>
</dbReference>
<feature type="domain" description="Disease resistance protein winged helix" evidence="8">
    <location>
        <begin position="436"/>
        <end position="509"/>
    </location>
</feature>
<evidence type="ECO:0000256" key="1">
    <source>
        <dbReference type="ARBA" id="ARBA00022614"/>
    </source>
</evidence>
<dbReference type="PANTHER" id="PTHR36766">
    <property type="entry name" value="PLANT BROAD-SPECTRUM MILDEW RESISTANCE PROTEIN RPW8"/>
    <property type="match status" value="1"/>
</dbReference>
<dbReference type="InterPro" id="IPR036388">
    <property type="entry name" value="WH-like_DNA-bd_sf"/>
</dbReference>
<dbReference type="Gene3D" id="1.10.8.430">
    <property type="entry name" value="Helical domain of apoptotic protease-activating factors"/>
    <property type="match status" value="1"/>
</dbReference>
<dbReference type="InterPro" id="IPR027417">
    <property type="entry name" value="P-loop_NTPase"/>
</dbReference>
<dbReference type="InterPro" id="IPR002182">
    <property type="entry name" value="NB-ARC"/>
</dbReference>
<evidence type="ECO:0000256" key="2">
    <source>
        <dbReference type="ARBA" id="ARBA00022737"/>
    </source>
</evidence>
<dbReference type="FunFam" id="1.10.10.10:FF:000322">
    <property type="entry name" value="Probable disease resistance protein At1g63360"/>
    <property type="match status" value="1"/>
</dbReference>
<dbReference type="Gene3D" id="3.80.10.10">
    <property type="entry name" value="Ribonuclease Inhibitor"/>
    <property type="match status" value="3"/>
</dbReference>
<dbReference type="PRINTS" id="PR00364">
    <property type="entry name" value="DISEASERSIST"/>
</dbReference>
<dbReference type="Pfam" id="PF18052">
    <property type="entry name" value="Rx_N"/>
    <property type="match status" value="1"/>
</dbReference>
<dbReference type="InterPro" id="IPR041118">
    <property type="entry name" value="Rx_N"/>
</dbReference>
<dbReference type="PANTHER" id="PTHR36766:SF70">
    <property type="entry name" value="DISEASE RESISTANCE PROTEIN RGA4"/>
    <property type="match status" value="1"/>
</dbReference>
<evidence type="ECO:0000256" key="4">
    <source>
        <dbReference type="ARBA" id="ARBA00022821"/>
    </source>
</evidence>
<evidence type="ECO:0000259" key="6">
    <source>
        <dbReference type="Pfam" id="PF00931"/>
    </source>
</evidence>
<evidence type="ECO:0000259" key="8">
    <source>
        <dbReference type="Pfam" id="PF23559"/>
    </source>
</evidence>
<dbReference type="GO" id="GO:0006952">
    <property type="term" value="P:defense response"/>
    <property type="evidence" value="ECO:0007669"/>
    <property type="project" value="UniProtKB-KW"/>
</dbReference>
<evidence type="ECO:0000256" key="3">
    <source>
        <dbReference type="ARBA" id="ARBA00022741"/>
    </source>
</evidence>
<keyword evidence="5" id="KW-0067">ATP-binding</keyword>
<dbReference type="InterPro" id="IPR042197">
    <property type="entry name" value="Apaf_helical"/>
</dbReference>
<organism evidence="10 11">
    <name type="scientific">Rubroshorea leprosula</name>
    <dbReference type="NCBI Taxonomy" id="152421"/>
    <lineage>
        <taxon>Eukaryota</taxon>
        <taxon>Viridiplantae</taxon>
        <taxon>Streptophyta</taxon>
        <taxon>Embryophyta</taxon>
        <taxon>Tracheophyta</taxon>
        <taxon>Spermatophyta</taxon>
        <taxon>Magnoliopsida</taxon>
        <taxon>eudicotyledons</taxon>
        <taxon>Gunneridae</taxon>
        <taxon>Pentapetalae</taxon>
        <taxon>rosids</taxon>
        <taxon>malvids</taxon>
        <taxon>Malvales</taxon>
        <taxon>Dipterocarpaceae</taxon>
        <taxon>Rubroshorea</taxon>
    </lineage>
</organism>
<dbReference type="Pfam" id="PF25019">
    <property type="entry name" value="LRR_R13L1-DRL21"/>
    <property type="match status" value="3"/>
</dbReference>
<keyword evidence="1" id="KW-0433">Leucine-rich repeat</keyword>
<dbReference type="Gene3D" id="3.40.50.300">
    <property type="entry name" value="P-loop containing nucleotide triphosphate hydrolases"/>
    <property type="match status" value="1"/>
</dbReference>
<feature type="domain" description="R13L1/DRL21-like LRR repeat region" evidence="9">
    <location>
        <begin position="1127"/>
        <end position="1191"/>
    </location>
</feature>
<keyword evidence="11" id="KW-1185">Reference proteome</keyword>
<evidence type="ECO:0000259" key="7">
    <source>
        <dbReference type="Pfam" id="PF18052"/>
    </source>
</evidence>
<evidence type="ECO:0000256" key="5">
    <source>
        <dbReference type="ARBA" id="ARBA00022840"/>
    </source>
</evidence>
<dbReference type="EMBL" id="BPVZ01000021">
    <property type="protein sequence ID" value="GKV04445.1"/>
    <property type="molecule type" value="Genomic_DNA"/>
</dbReference>
<dbReference type="Pfam" id="PF23559">
    <property type="entry name" value="WHD_DRP"/>
    <property type="match status" value="1"/>
</dbReference>
<feature type="domain" description="NB-ARC" evidence="6">
    <location>
        <begin position="169"/>
        <end position="348"/>
    </location>
</feature>
<dbReference type="SUPFAM" id="SSF52540">
    <property type="entry name" value="P-loop containing nucleoside triphosphate hydrolases"/>
    <property type="match status" value="1"/>
</dbReference>
<name>A0AAV5J0N1_9ROSI</name>
<keyword evidence="4" id="KW-0611">Plant defense</keyword>
<dbReference type="InterPro" id="IPR013785">
    <property type="entry name" value="Aldolase_TIM"/>
</dbReference>
<reference evidence="10 11" key="1">
    <citation type="journal article" date="2021" name="Commun. Biol.">
        <title>The genome of Shorea leprosula (Dipterocarpaceae) highlights the ecological relevance of drought in aseasonal tropical rainforests.</title>
        <authorList>
            <person name="Ng K.K.S."/>
            <person name="Kobayashi M.J."/>
            <person name="Fawcett J.A."/>
            <person name="Hatakeyama M."/>
            <person name="Paape T."/>
            <person name="Ng C.H."/>
            <person name="Ang C.C."/>
            <person name="Tnah L.H."/>
            <person name="Lee C.T."/>
            <person name="Nishiyama T."/>
            <person name="Sese J."/>
            <person name="O'Brien M.J."/>
            <person name="Copetti D."/>
            <person name="Mohd Noor M.I."/>
            <person name="Ong R.C."/>
            <person name="Putra M."/>
            <person name="Sireger I.Z."/>
            <person name="Indrioko S."/>
            <person name="Kosugi Y."/>
            <person name="Izuno A."/>
            <person name="Isagi Y."/>
            <person name="Lee S.L."/>
            <person name="Shimizu K.K."/>
        </authorList>
    </citation>
    <scope>NUCLEOTIDE SEQUENCE [LARGE SCALE GENOMIC DNA]</scope>
    <source>
        <strain evidence="10">214</strain>
    </source>
</reference>
<dbReference type="InterPro" id="IPR058922">
    <property type="entry name" value="WHD_DRP"/>
</dbReference>
<keyword evidence="2" id="KW-0677">Repeat</keyword>
<comment type="caution">
    <text evidence="10">The sequence shown here is derived from an EMBL/GenBank/DDBJ whole genome shotgun (WGS) entry which is preliminary data.</text>
</comment>
<gene>
    <name evidence="10" type="ORF">SLEP1_g16597</name>
</gene>
<feature type="domain" description="Disease resistance N-terminal" evidence="7">
    <location>
        <begin position="33"/>
        <end position="105"/>
    </location>
</feature>
<feature type="domain" description="R13L1/DRL21-like LRR repeat region" evidence="9">
    <location>
        <begin position="1027"/>
        <end position="1089"/>
    </location>
</feature>
<dbReference type="Proteomes" id="UP001054252">
    <property type="component" value="Unassembled WGS sequence"/>
</dbReference>
<evidence type="ECO:0000259" key="9">
    <source>
        <dbReference type="Pfam" id="PF25019"/>
    </source>
</evidence>
<accession>A0AAV5J0N1</accession>